<feature type="transmembrane region" description="Helical" evidence="6">
    <location>
        <begin position="94"/>
        <end position="118"/>
    </location>
</feature>
<dbReference type="PROSITE" id="PS50928">
    <property type="entry name" value="ABC_TM1"/>
    <property type="match status" value="1"/>
</dbReference>
<evidence type="ECO:0000256" key="6">
    <source>
        <dbReference type="RuleBase" id="RU363032"/>
    </source>
</evidence>
<gene>
    <name evidence="8" type="ORF">K0U00_36365</name>
</gene>
<dbReference type="Gene3D" id="1.10.3720.10">
    <property type="entry name" value="MetI-like"/>
    <property type="match status" value="1"/>
</dbReference>
<accession>A0ABS7CF38</accession>
<dbReference type="EMBL" id="JAHZIK010001700">
    <property type="protein sequence ID" value="MBW7459547.1"/>
    <property type="molecule type" value="Genomic_DNA"/>
</dbReference>
<dbReference type="InterPro" id="IPR035906">
    <property type="entry name" value="MetI-like_sf"/>
</dbReference>
<dbReference type="InterPro" id="IPR000515">
    <property type="entry name" value="MetI-like"/>
</dbReference>
<evidence type="ECO:0000256" key="4">
    <source>
        <dbReference type="ARBA" id="ARBA00022989"/>
    </source>
</evidence>
<dbReference type="SUPFAM" id="SSF161098">
    <property type="entry name" value="MetI-like"/>
    <property type="match status" value="1"/>
</dbReference>
<keyword evidence="3 6" id="KW-0812">Transmembrane</keyword>
<comment type="similarity">
    <text evidence="6">Belongs to the binding-protein-dependent transport system permease family.</text>
</comment>
<feature type="transmembrane region" description="Helical" evidence="6">
    <location>
        <begin position="30"/>
        <end position="57"/>
    </location>
</feature>
<keyword evidence="9" id="KW-1185">Reference proteome</keyword>
<evidence type="ECO:0000256" key="3">
    <source>
        <dbReference type="ARBA" id="ARBA00022692"/>
    </source>
</evidence>
<dbReference type="PANTHER" id="PTHR43496:SF1">
    <property type="entry name" value="POLYGALACTURONAN_RHAMNOGALACTURONAN TRANSPORT SYSTEM PERMEASE PROTEIN YTEP"/>
    <property type="match status" value="1"/>
</dbReference>
<organism evidence="8 9">
    <name type="scientific">Paenibacillus sepulcri</name>
    <dbReference type="NCBI Taxonomy" id="359917"/>
    <lineage>
        <taxon>Bacteria</taxon>
        <taxon>Bacillati</taxon>
        <taxon>Bacillota</taxon>
        <taxon>Bacilli</taxon>
        <taxon>Bacillales</taxon>
        <taxon>Paenibacillaceae</taxon>
        <taxon>Paenibacillus</taxon>
    </lineage>
</organism>
<comment type="caution">
    <text evidence="8">The sequence shown here is derived from an EMBL/GenBank/DDBJ whole genome shotgun (WGS) entry which is preliminary data.</text>
</comment>
<feature type="transmembrane region" description="Helical" evidence="6">
    <location>
        <begin position="177"/>
        <end position="203"/>
    </location>
</feature>
<evidence type="ECO:0000313" key="9">
    <source>
        <dbReference type="Proteomes" id="UP001519887"/>
    </source>
</evidence>
<evidence type="ECO:0000313" key="8">
    <source>
        <dbReference type="EMBL" id="MBW7459547.1"/>
    </source>
</evidence>
<dbReference type="Pfam" id="PF00528">
    <property type="entry name" value="BPD_transp_1"/>
    <property type="match status" value="1"/>
</dbReference>
<keyword evidence="4 6" id="KW-1133">Transmembrane helix</keyword>
<protein>
    <submittedName>
        <fullName evidence="8">ABC transporter permease subunit</fullName>
    </submittedName>
</protein>
<dbReference type="Proteomes" id="UP001519887">
    <property type="component" value="Unassembled WGS sequence"/>
</dbReference>
<feature type="non-terminal residue" evidence="8">
    <location>
        <position position="250"/>
    </location>
</feature>
<evidence type="ECO:0000256" key="1">
    <source>
        <dbReference type="ARBA" id="ARBA00004141"/>
    </source>
</evidence>
<evidence type="ECO:0000259" key="7">
    <source>
        <dbReference type="PROSITE" id="PS50928"/>
    </source>
</evidence>
<evidence type="ECO:0000256" key="2">
    <source>
        <dbReference type="ARBA" id="ARBA00022448"/>
    </source>
</evidence>
<evidence type="ECO:0000256" key="5">
    <source>
        <dbReference type="ARBA" id="ARBA00023136"/>
    </source>
</evidence>
<dbReference type="CDD" id="cd06261">
    <property type="entry name" value="TM_PBP2"/>
    <property type="match status" value="1"/>
</dbReference>
<proteinExistence type="inferred from homology"/>
<dbReference type="PANTHER" id="PTHR43496">
    <property type="entry name" value="PROTEIN LPLB"/>
    <property type="match status" value="1"/>
</dbReference>
<name>A0ABS7CF38_9BACL</name>
<sequence>MKPVPGEAQPHTANSINWPYLRKRIWEHRIFYLFLLPVLVWFIIFSYTPLFGLVLAFKEFNYADGILGSPWAGLKYFEQFFDYYQAADIIRNTVVISLLKVIIGFPAPIILAVLINEVRKQWFKRYVQTIFYLPHFISWVVVVTLMQRLLTPSGGPVNEWITSIGSQPVFFMGNVDWFYPLIISSYIWKSIGWNSIIYLAAIAGIDQQQYEAAKIDGASRFRQMWHVTLPGIRSITIILFILECGTLMTA</sequence>
<comment type="subcellular location">
    <subcellularLocation>
        <location evidence="6">Cell membrane</location>
        <topology evidence="6">Multi-pass membrane protein</topology>
    </subcellularLocation>
    <subcellularLocation>
        <location evidence="1">Membrane</location>
        <topology evidence="1">Multi-pass membrane protein</topology>
    </subcellularLocation>
</comment>
<feature type="transmembrane region" description="Helical" evidence="6">
    <location>
        <begin position="224"/>
        <end position="242"/>
    </location>
</feature>
<reference evidence="8 9" key="1">
    <citation type="submission" date="2021-07" db="EMBL/GenBank/DDBJ databases">
        <title>Paenibacillus radiodurans sp. nov., isolated from the southeastern edge of Tengger Desert.</title>
        <authorList>
            <person name="Zhang G."/>
        </authorList>
    </citation>
    <scope>NUCLEOTIDE SEQUENCE [LARGE SCALE GENOMIC DNA]</scope>
    <source>
        <strain evidence="8 9">CCM 7311</strain>
    </source>
</reference>
<keyword evidence="2 6" id="KW-0813">Transport</keyword>
<feature type="domain" description="ABC transmembrane type-1" evidence="7">
    <location>
        <begin position="90"/>
        <end position="250"/>
    </location>
</feature>
<keyword evidence="5 6" id="KW-0472">Membrane</keyword>
<feature type="transmembrane region" description="Helical" evidence="6">
    <location>
        <begin position="130"/>
        <end position="150"/>
    </location>
</feature>